<feature type="site" description="Histone H3K4me3 binding" evidence="13">
    <location>
        <position position="483"/>
    </location>
</feature>
<evidence type="ECO:0000256" key="12">
    <source>
        <dbReference type="ARBA" id="ARBA00037044"/>
    </source>
</evidence>
<keyword evidence="7 16" id="KW-0156">Chromatin regulator</keyword>
<dbReference type="Gene3D" id="6.10.140.1740">
    <property type="match status" value="1"/>
</dbReference>
<comment type="subunit">
    <text evidence="16">Component of an histone acetyltransferase complex. Interacts with H3K4me3 and to a lesser extent with H3K4me2.</text>
</comment>
<protein>
    <recommendedName>
        <fullName evidence="16">Chromatin modification-related protein</fullName>
    </recommendedName>
</protein>
<feature type="site" description="Histone H3K4me3 binding" evidence="13">
    <location>
        <position position="498"/>
    </location>
</feature>
<feature type="domain" description="PHD-type" evidence="18">
    <location>
        <begin position="481"/>
        <end position="530"/>
    </location>
</feature>
<evidence type="ECO:0000256" key="14">
    <source>
        <dbReference type="PIRSR" id="PIRSR628651-51"/>
    </source>
</evidence>
<feature type="binding site" evidence="14">
    <location>
        <position position="502"/>
    </location>
    <ligand>
        <name>Zn(2+)</name>
        <dbReference type="ChEBI" id="CHEBI:29105"/>
        <label>2</label>
    </ligand>
</feature>
<comment type="function">
    <text evidence="12">Component of the NuA4 histone acetyltransferase complex which is involved in transcriptional activation of selected genes principally by acetylation of nucleosomal histone H4 and H2A. The NuA4 complex is also involved in DNA repair. Involved in cell cycle progression and meiosis.</text>
</comment>
<dbReference type="SMART" id="SM01408">
    <property type="entry name" value="ING"/>
    <property type="match status" value="1"/>
</dbReference>
<dbReference type="InterPro" id="IPR013083">
    <property type="entry name" value="Znf_RING/FYVE/PHD"/>
</dbReference>
<evidence type="ECO:0000256" key="3">
    <source>
        <dbReference type="ARBA" id="ARBA00022723"/>
    </source>
</evidence>
<dbReference type="CDD" id="cd16858">
    <property type="entry name" value="ING_ING3_Yng2p"/>
    <property type="match status" value="1"/>
</dbReference>
<organism evidence="19 20">
    <name type="scientific">Lachnellula occidentalis</name>
    <dbReference type="NCBI Taxonomy" id="215460"/>
    <lineage>
        <taxon>Eukaryota</taxon>
        <taxon>Fungi</taxon>
        <taxon>Dikarya</taxon>
        <taxon>Ascomycota</taxon>
        <taxon>Pezizomycotina</taxon>
        <taxon>Leotiomycetes</taxon>
        <taxon>Helotiales</taxon>
        <taxon>Lachnaceae</taxon>
        <taxon>Lachnellula</taxon>
    </lineage>
</organism>
<evidence type="ECO:0000256" key="15">
    <source>
        <dbReference type="PROSITE-ProRule" id="PRU00146"/>
    </source>
</evidence>
<keyword evidence="3 14" id="KW-0479">Metal-binding</keyword>
<dbReference type="OrthoDB" id="2505961at2759"/>
<evidence type="ECO:0000256" key="4">
    <source>
        <dbReference type="ARBA" id="ARBA00022763"/>
    </source>
</evidence>
<comment type="domain">
    <text evidence="16">The PHD-type zinc finger mediates the binding to H3K4me3.</text>
</comment>
<feature type="binding site" evidence="14">
    <location>
        <position position="524"/>
    </location>
    <ligand>
        <name>Zn(2+)</name>
        <dbReference type="ChEBI" id="CHEBI:29105"/>
        <label>2</label>
    </ligand>
</feature>
<feature type="compositionally biased region" description="Polar residues" evidence="17">
    <location>
        <begin position="429"/>
        <end position="438"/>
    </location>
</feature>
<evidence type="ECO:0000256" key="16">
    <source>
        <dbReference type="RuleBase" id="RU361213"/>
    </source>
</evidence>
<feature type="compositionally biased region" description="Acidic residues" evidence="17">
    <location>
        <begin position="439"/>
        <end position="454"/>
    </location>
</feature>
<keyword evidence="11" id="KW-0131">Cell cycle</keyword>
<dbReference type="PANTHER" id="PTHR10333">
    <property type="entry name" value="INHIBITOR OF GROWTH PROTEIN"/>
    <property type="match status" value="1"/>
</dbReference>
<dbReference type="InterPro" id="IPR024610">
    <property type="entry name" value="ING_N_histone-binding"/>
</dbReference>
<feature type="binding site" evidence="14">
    <location>
        <position position="527"/>
    </location>
    <ligand>
        <name>Zn(2+)</name>
        <dbReference type="ChEBI" id="CHEBI:29105"/>
        <label>2</label>
    </ligand>
</feature>
<evidence type="ECO:0000256" key="7">
    <source>
        <dbReference type="ARBA" id="ARBA00022853"/>
    </source>
</evidence>
<dbReference type="Proteomes" id="UP000443090">
    <property type="component" value="Unassembled WGS sequence"/>
</dbReference>
<dbReference type="GO" id="GO:0008270">
    <property type="term" value="F:zinc ion binding"/>
    <property type="evidence" value="ECO:0007669"/>
    <property type="project" value="UniProtKB-KW"/>
</dbReference>
<dbReference type="GO" id="GO:0006355">
    <property type="term" value="P:regulation of DNA-templated transcription"/>
    <property type="evidence" value="ECO:0007669"/>
    <property type="project" value="TreeGrafter"/>
</dbReference>
<feature type="binding site" evidence="14">
    <location>
        <position position="508"/>
    </location>
    <ligand>
        <name>Zn(2+)</name>
        <dbReference type="ChEBI" id="CHEBI:29105"/>
        <label>1</label>
    </ligand>
</feature>
<name>A0A8H8RIF0_9HELO</name>
<evidence type="ECO:0000256" key="8">
    <source>
        <dbReference type="ARBA" id="ARBA00023204"/>
    </source>
</evidence>
<feature type="binding site" evidence="14">
    <location>
        <position position="511"/>
    </location>
    <ligand>
        <name>Zn(2+)</name>
        <dbReference type="ChEBI" id="CHEBI:29105"/>
        <label>1</label>
    </ligand>
</feature>
<proteinExistence type="inferred from homology"/>
<keyword evidence="6 14" id="KW-0862">Zinc</keyword>
<evidence type="ECO:0000256" key="17">
    <source>
        <dbReference type="SAM" id="MobiDB-lite"/>
    </source>
</evidence>
<feature type="binding site" evidence="14">
    <location>
        <position position="497"/>
    </location>
    <ligand>
        <name>Zn(2+)</name>
        <dbReference type="ChEBI" id="CHEBI:29105"/>
        <label>2</label>
    </ligand>
</feature>
<reference evidence="19 20" key="1">
    <citation type="submission" date="2018-05" db="EMBL/GenBank/DDBJ databases">
        <title>Genome sequencing and assembly of the regulated plant pathogen Lachnellula willkommii and related sister species for the development of diagnostic species identification markers.</title>
        <authorList>
            <person name="Giroux E."/>
            <person name="Bilodeau G."/>
        </authorList>
    </citation>
    <scope>NUCLEOTIDE SEQUENCE [LARGE SCALE GENOMIC DNA]</scope>
    <source>
        <strain evidence="19 20">CBS 160.35</strain>
    </source>
</reference>
<dbReference type="InterPro" id="IPR001965">
    <property type="entry name" value="Znf_PHD"/>
</dbReference>
<comment type="caution">
    <text evidence="19">The sequence shown here is derived from an EMBL/GenBank/DDBJ whole genome shotgun (WGS) entry which is preliminary data.</text>
</comment>
<accession>A0A8H8RIF0</accession>
<keyword evidence="10" id="KW-0469">Meiosis</keyword>
<evidence type="ECO:0000256" key="13">
    <source>
        <dbReference type="PIRSR" id="PIRSR628651-50"/>
    </source>
</evidence>
<dbReference type="GO" id="GO:0006325">
    <property type="term" value="P:chromatin organization"/>
    <property type="evidence" value="ECO:0007669"/>
    <property type="project" value="UniProtKB-KW"/>
</dbReference>
<dbReference type="GO" id="GO:0005634">
    <property type="term" value="C:nucleus"/>
    <property type="evidence" value="ECO:0007669"/>
    <property type="project" value="UniProtKB-SubCell"/>
</dbReference>
<evidence type="ECO:0000256" key="2">
    <source>
        <dbReference type="ARBA" id="ARBA00010210"/>
    </source>
</evidence>
<dbReference type="EMBL" id="QGMI01000877">
    <property type="protein sequence ID" value="TVY36080.1"/>
    <property type="molecule type" value="Genomic_DNA"/>
</dbReference>
<feature type="site" description="Histone H3K4me3 binding" evidence="13">
    <location>
        <position position="506"/>
    </location>
</feature>
<dbReference type="Pfam" id="PF12998">
    <property type="entry name" value="ING"/>
    <property type="match status" value="1"/>
</dbReference>
<dbReference type="InterPro" id="IPR028651">
    <property type="entry name" value="ING_fam"/>
</dbReference>
<evidence type="ECO:0000256" key="9">
    <source>
        <dbReference type="ARBA" id="ARBA00023242"/>
    </source>
</evidence>
<evidence type="ECO:0000313" key="20">
    <source>
        <dbReference type="Proteomes" id="UP000443090"/>
    </source>
</evidence>
<evidence type="ECO:0000256" key="11">
    <source>
        <dbReference type="ARBA" id="ARBA00023306"/>
    </source>
</evidence>
<dbReference type="Gene3D" id="3.30.40.10">
    <property type="entry name" value="Zinc/RING finger domain, C3HC4 (zinc finger)"/>
    <property type="match status" value="1"/>
</dbReference>
<comment type="similarity">
    <text evidence="2 16">Belongs to the ING family.</text>
</comment>
<feature type="binding site" evidence="14">
    <location>
        <position position="484"/>
    </location>
    <ligand>
        <name>Zn(2+)</name>
        <dbReference type="ChEBI" id="CHEBI:29105"/>
        <label>1</label>
    </ligand>
</feature>
<evidence type="ECO:0000256" key="1">
    <source>
        <dbReference type="ARBA" id="ARBA00004123"/>
    </source>
</evidence>
<dbReference type="PROSITE" id="PS50016">
    <property type="entry name" value="ZF_PHD_2"/>
    <property type="match status" value="1"/>
</dbReference>
<evidence type="ECO:0000256" key="5">
    <source>
        <dbReference type="ARBA" id="ARBA00022771"/>
    </source>
</evidence>
<evidence type="ECO:0000256" key="10">
    <source>
        <dbReference type="ARBA" id="ARBA00023254"/>
    </source>
</evidence>
<sequence length="533" mass="57948">MRLKACDKRDARAIEVLEVQAPEQRRLSFIRIGTYSPRVVSYFPRPQFVNFTLFSTIPNSSAAGNRKGGETHSIATKARVQQFHPALSLSLSSCIRVRTVCIRGAKPLTTMPRDDLSIDFNKNTNIMAPPVEHQDAAATLEEFINRAANLPNEVAFMQEEITEKDRQMQECLRIIGRNDNKIQKWIADNGSMTPNPKEDQLRKVINENYDKAKILSDEKITLATKTQLIVDKHVRYLDGHIKALQDRGELSNDPDLPSLLKPQPQNPTVIARPTPSAAQMPLNTIANPPSIPHTRHPNQYPVRVPTAVAQARQSTGQATHSAPTTPAAAILQSRQARESSLGAASKRQRLTGGLGPLPPSGLARHSSMTPGTPRAGTPSGGRAGSAGPRSSQKTVATKKAAPAGSRQSGVLRKGKPAKSGLSRLKRANKNSPSSTNDSELSDAESGTGDEDDEAATPPGGRHGDGDEEMLDLDDDEGSDDKKYCVCQNVSFGDMVACDNDSCPFEWFHWSCVGLKSEPIGTWICPVCTKSMKK</sequence>
<feature type="site" description="Histone H3K4me3 binding" evidence="13">
    <location>
        <position position="494"/>
    </location>
</feature>
<keyword evidence="8" id="KW-0234">DNA repair</keyword>
<dbReference type="CDD" id="cd15505">
    <property type="entry name" value="PHD_ING"/>
    <property type="match status" value="1"/>
</dbReference>
<dbReference type="InterPro" id="IPR019787">
    <property type="entry name" value="Znf_PHD-finger"/>
</dbReference>
<dbReference type="InterPro" id="IPR019786">
    <property type="entry name" value="Zinc_finger_PHD-type_CS"/>
</dbReference>
<evidence type="ECO:0000313" key="19">
    <source>
        <dbReference type="EMBL" id="TVY36080.1"/>
    </source>
</evidence>
<dbReference type="GO" id="GO:0006281">
    <property type="term" value="P:DNA repair"/>
    <property type="evidence" value="ECO:0007669"/>
    <property type="project" value="UniProtKB-KW"/>
</dbReference>
<dbReference type="GO" id="GO:0035267">
    <property type="term" value="C:NuA4 histone acetyltransferase complex"/>
    <property type="evidence" value="ECO:0007669"/>
    <property type="project" value="TreeGrafter"/>
</dbReference>
<evidence type="ECO:0000256" key="6">
    <source>
        <dbReference type="ARBA" id="ARBA00022833"/>
    </source>
</evidence>
<dbReference type="SMART" id="SM00249">
    <property type="entry name" value="PHD"/>
    <property type="match status" value="1"/>
</dbReference>
<dbReference type="AlphaFoldDB" id="A0A8H8RIF0"/>
<dbReference type="SUPFAM" id="SSF57903">
    <property type="entry name" value="FYVE/PHD zinc finger"/>
    <property type="match status" value="1"/>
</dbReference>
<dbReference type="PROSITE" id="PS01359">
    <property type="entry name" value="ZF_PHD_1"/>
    <property type="match status" value="1"/>
</dbReference>
<feature type="binding site" evidence="14">
    <location>
        <position position="486"/>
    </location>
    <ligand>
        <name>Zn(2+)</name>
        <dbReference type="ChEBI" id="CHEBI:29105"/>
        <label>1</label>
    </ligand>
</feature>
<evidence type="ECO:0000259" key="18">
    <source>
        <dbReference type="PROSITE" id="PS50016"/>
    </source>
</evidence>
<keyword evidence="5 15" id="KW-0863">Zinc-finger</keyword>
<gene>
    <name evidence="19" type="primary">YNG2</name>
    <name evidence="19" type="ORF">LOCC1_G007172</name>
</gene>
<dbReference type="PANTHER" id="PTHR10333:SF100">
    <property type="entry name" value="CHROMATIN MODIFICATION-RELATED PROTEIN YNG2"/>
    <property type="match status" value="1"/>
</dbReference>
<feature type="region of interest" description="Disordered" evidence="17">
    <location>
        <begin position="332"/>
        <end position="476"/>
    </location>
</feature>
<comment type="function">
    <text evidence="16">Component of an histone acetyltransferase complex.</text>
</comment>
<keyword evidence="9 16" id="KW-0539">Nucleus</keyword>
<comment type="subcellular location">
    <subcellularLocation>
        <location evidence="1 16">Nucleus</location>
    </subcellularLocation>
</comment>
<keyword evidence="4" id="KW-0227">DNA damage</keyword>
<dbReference type="GO" id="GO:0051321">
    <property type="term" value="P:meiotic cell cycle"/>
    <property type="evidence" value="ECO:0007669"/>
    <property type="project" value="UniProtKB-KW"/>
</dbReference>
<dbReference type="InterPro" id="IPR011011">
    <property type="entry name" value="Znf_FYVE_PHD"/>
</dbReference>
<keyword evidence="20" id="KW-1185">Reference proteome</keyword>
<feature type="compositionally biased region" description="Acidic residues" evidence="17">
    <location>
        <begin position="465"/>
        <end position="476"/>
    </location>
</feature>
<feature type="region of interest" description="Disordered" evidence="17">
    <location>
        <begin position="247"/>
        <end position="279"/>
    </location>
</feature>